<protein>
    <submittedName>
        <fullName evidence="2">Uncharacterized protein</fullName>
    </submittedName>
</protein>
<name>A0A6M3KCK9_9ZZZZ</name>
<dbReference type="EMBL" id="MT142389">
    <property type="protein sequence ID" value="QJA79639.1"/>
    <property type="molecule type" value="Genomic_DNA"/>
</dbReference>
<proteinExistence type="predicted"/>
<evidence type="ECO:0000313" key="2">
    <source>
        <dbReference type="EMBL" id="QJA79639.1"/>
    </source>
</evidence>
<organism evidence="2">
    <name type="scientific">viral metagenome</name>
    <dbReference type="NCBI Taxonomy" id="1070528"/>
    <lineage>
        <taxon>unclassified sequences</taxon>
        <taxon>metagenomes</taxon>
        <taxon>organismal metagenomes</taxon>
    </lineage>
</organism>
<accession>A0A6M3KCK9</accession>
<reference evidence="2" key="1">
    <citation type="submission" date="2020-03" db="EMBL/GenBank/DDBJ databases">
        <title>The deep terrestrial virosphere.</title>
        <authorList>
            <person name="Holmfeldt K."/>
            <person name="Nilsson E."/>
            <person name="Simone D."/>
            <person name="Lopez-Fernandez M."/>
            <person name="Wu X."/>
            <person name="de Brujin I."/>
            <person name="Lundin D."/>
            <person name="Andersson A."/>
            <person name="Bertilsson S."/>
            <person name="Dopson M."/>
        </authorList>
    </citation>
    <scope>NUCLEOTIDE SEQUENCE</scope>
    <source>
        <strain evidence="2">MM415A00846</strain>
        <strain evidence="1">MM415B00619</strain>
    </source>
</reference>
<sequence length="76" mass="8894">MNYELSISDQNRQAHIDIENDIQKQGNGLFTFIIRVNNGNIVDYNVVEYTNASKYLVLKKIVIEEFIVVEKRKLSF</sequence>
<dbReference type="AlphaFoldDB" id="A0A6M3KCK9"/>
<evidence type="ECO:0000313" key="1">
    <source>
        <dbReference type="EMBL" id="QJA63551.1"/>
    </source>
</evidence>
<gene>
    <name evidence="2" type="ORF">MM415A00846_0018</name>
    <name evidence="1" type="ORF">MM415B00619_0030</name>
</gene>
<dbReference type="EMBL" id="MT141499">
    <property type="protein sequence ID" value="QJA63551.1"/>
    <property type="molecule type" value="Genomic_DNA"/>
</dbReference>